<organism evidence="2 3">
    <name type="scientific">Gloeocapsopsis dulcis AAB1 = 1H9</name>
    <dbReference type="NCBI Taxonomy" id="1433147"/>
    <lineage>
        <taxon>Bacteria</taxon>
        <taxon>Bacillati</taxon>
        <taxon>Cyanobacteriota</taxon>
        <taxon>Cyanophyceae</taxon>
        <taxon>Oscillatoriophycideae</taxon>
        <taxon>Chroococcales</taxon>
        <taxon>Chroococcaceae</taxon>
        <taxon>Gloeocapsopsis</taxon>
        <taxon>Gloeocapsopsis dulcis</taxon>
    </lineage>
</organism>
<accession>A0A6N8FYU0</accession>
<comment type="caution">
    <text evidence="2">The sequence shown here is derived from an EMBL/GenBank/DDBJ whole genome shotgun (WGS) entry which is preliminary data.</text>
</comment>
<evidence type="ECO:0000313" key="3">
    <source>
        <dbReference type="Proteomes" id="UP000441797"/>
    </source>
</evidence>
<feature type="transmembrane region" description="Helical" evidence="1">
    <location>
        <begin position="6"/>
        <end position="26"/>
    </location>
</feature>
<evidence type="ECO:0000313" key="2">
    <source>
        <dbReference type="EMBL" id="MUL37505.1"/>
    </source>
</evidence>
<gene>
    <name evidence="2" type="ORF">BWI75_14500</name>
</gene>
<protein>
    <submittedName>
        <fullName evidence="2">Uncharacterized protein</fullName>
    </submittedName>
</protein>
<keyword evidence="3" id="KW-1185">Reference proteome</keyword>
<dbReference type="EMBL" id="NAPY01000022">
    <property type="protein sequence ID" value="MUL37505.1"/>
    <property type="molecule type" value="Genomic_DNA"/>
</dbReference>
<keyword evidence="1" id="KW-1133">Transmembrane helix</keyword>
<reference evidence="2 3" key="1">
    <citation type="journal article" date="2019" name="Front. Microbiol.">
        <title>Genomic Features for Desiccation Tolerance and Sugar Biosynthesis in the Extremophile Gloeocapsopsis sp. UTEX B3054.</title>
        <authorList>
            <person name="Urrejola C."/>
            <person name="Alcorta J."/>
            <person name="Salas L."/>
            <person name="Vasquez M."/>
            <person name="Polz M.F."/>
            <person name="Vicuna R."/>
            <person name="Diez B."/>
        </authorList>
    </citation>
    <scope>NUCLEOTIDE SEQUENCE [LARGE SCALE GENOMIC DNA]</scope>
    <source>
        <strain evidence="2 3">1H9</strain>
    </source>
</reference>
<keyword evidence="1" id="KW-0472">Membrane</keyword>
<dbReference type="OrthoDB" id="2079639at2"/>
<keyword evidence="1" id="KW-0812">Transmembrane</keyword>
<dbReference type="AlphaFoldDB" id="A0A6N8FYU0"/>
<proteinExistence type="predicted"/>
<evidence type="ECO:0000256" key="1">
    <source>
        <dbReference type="SAM" id="Phobius"/>
    </source>
</evidence>
<sequence length="181" mass="20917">MKVGDIEFIAFIAFAVTAVGYFLYVCNRSGQQLTHTEENKKYAANFSGSLIQKINQQFLILVVTAEKASLIQSLKEKKRIDPKDGKELYGITKYLWSGSESAFNQRKSNIRDYLLSPSEESEYDIYLVYLKLKESDAGFKPDVNQLARYDAFRKLADLTVNFEISPRLQMEAYRNFELYSR</sequence>
<dbReference type="Proteomes" id="UP000441797">
    <property type="component" value="Unassembled WGS sequence"/>
</dbReference>
<dbReference type="RefSeq" id="WP_105220491.1">
    <property type="nucleotide sequence ID" value="NZ_CAWNSU010000060.1"/>
</dbReference>
<name>A0A6N8FYU0_9CHRO</name>